<proteinExistence type="predicted"/>
<evidence type="ECO:0000313" key="1">
    <source>
        <dbReference type="EMBL" id="MBR8534634.1"/>
    </source>
</evidence>
<name>A0A941F2A7_9BACT</name>
<reference evidence="1" key="1">
    <citation type="journal article" date="2018" name="Int. J. Syst. Evol. Microbiol.">
        <title>Carboxylicivirga sediminis sp. nov., isolated from coastal sediment.</title>
        <authorList>
            <person name="Wang F.Q."/>
            <person name="Ren L.H."/>
            <person name="Zou R.J."/>
            <person name="Sun Y.Z."/>
            <person name="Liu X.J."/>
            <person name="Jiang F."/>
            <person name="Liu L.J."/>
        </authorList>
    </citation>
    <scope>NUCLEOTIDE SEQUENCE</scope>
    <source>
        <strain evidence="1">JR1</strain>
    </source>
</reference>
<comment type="caution">
    <text evidence="1">The sequence shown here is derived from an EMBL/GenBank/DDBJ whole genome shotgun (WGS) entry which is preliminary data.</text>
</comment>
<protein>
    <submittedName>
        <fullName evidence="1">Uncharacterized protein</fullName>
    </submittedName>
</protein>
<dbReference type="Proteomes" id="UP000679220">
    <property type="component" value="Unassembled WGS sequence"/>
</dbReference>
<dbReference type="RefSeq" id="WP_212188533.1">
    <property type="nucleotide sequence ID" value="NZ_JAGTAR010000003.1"/>
</dbReference>
<sequence>MKKHPIIFLLLAVIALFSPLKLNSQEDVLFNNCINQLKSPFVASGQPFRAFLTGTEVAEFHTTFFSGSMYRVVACSHEDNNILFSIYDKERNLLFSNEQFEAAGSWDFKIEGSVECIVEARLNPNKSTSGIAMLMIGFKSLEAFN</sequence>
<keyword evidence="2" id="KW-1185">Reference proteome</keyword>
<dbReference type="EMBL" id="JAGTAR010000003">
    <property type="protein sequence ID" value="MBR8534634.1"/>
    <property type="molecule type" value="Genomic_DNA"/>
</dbReference>
<dbReference type="AlphaFoldDB" id="A0A941F2A7"/>
<organism evidence="1 2">
    <name type="scientific">Carboxylicivirga sediminis</name>
    <dbReference type="NCBI Taxonomy" id="2006564"/>
    <lineage>
        <taxon>Bacteria</taxon>
        <taxon>Pseudomonadati</taxon>
        <taxon>Bacteroidota</taxon>
        <taxon>Bacteroidia</taxon>
        <taxon>Marinilabiliales</taxon>
        <taxon>Marinilabiliaceae</taxon>
        <taxon>Carboxylicivirga</taxon>
    </lineage>
</organism>
<accession>A0A941F2A7</accession>
<evidence type="ECO:0000313" key="2">
    <source>
        <dbReference type="Proteomes" id="UP000679220"/>
    </source>
</evidence>
<reference evidence="1" key="2">
    <citation type="submission" date="2021-04" db="EMBL/GenBank/DDBJ databases">
        <authorList>
            <person name="Zhang T."/>
            <person name="Zhang Y."/>
            <person name="Lu D."/>
            <person name="Zuo D."/>
            <person name="Du Z."/>
        </authorList>
    </citation>
    <scope>NUCLEOTIDE SEQUENCE</scope>
    <source>
        <strain evidence="1">JR1</strain>
    </source>
</reference>
<gene>
    <name evidence="1" type="ORF">KDU71_03610</name>
</gene>